<name>I0UV52_9MICC</name>
<reference evidence="1" key="1">
    <citation type="submission" date="2012-03" db="EMBL/GenBank/DDBJ databases">
        <authorList>
            <person name="Durkin A.S."/>
            <person name="McCorrison J."/>
            <person name="Torralba M."/>
            <person name="Gillis M."/>
            <person name="Methe B."/>
            <person name="Sutton G."/>
            <person name="Nelson K.E."/>
        </authorList>
    </citation>
    <scope>NUCLEOTIDE SEQUENCE [LARGE SCALE GENOMIC DNA]</scope>
    <source>
        <strain evidence="1">F0474</strain>
    </source>
</reference>
<comment type="caution">
    <text evidence="1">The sequence shown here is derived from an EMBL/GenBank/DDBJ whole genome shotgun (WGS) entry which is preliminary data.</text>
</comment>
<accession>I0UV52</accession>
<dbReference type="Proteomes" id="UP000004863">
    <property type="component" value="Unassembled WGS sequence"/>
</dbReference>
<keyword evidence="2" id="KW-1185">Reference proteome</keyword>
<evidence type="ECO:0000313" key="1">
    <source>
        <dbReference type="EMBL" id="EID51755.1"/>
    </source>
</evidence>
<dbReference type="AlphaFoldDB" id="I0UV52"/>
<sequence length="38" mass="3811">MCGVFGGQMLGESRIFRGFGECGGVGQWGSAGAAALFV</sequence>
<dbReference type="EMBL" id="AJJQ01000009">
    <property type="protein sequence ID" value="EID51755.1"/>
    <property type="molecule type" value="Genomic_DNA"/>
</dbReference>
<proteinExistence type="predicted"/>
<evidence type="ECO:0000313" key="2">
    <source>
        <dbReference type="Proteomes" id="UP000004863"/>
    </source>
</evidence>
<dbReference type="PATRIC" id="fig|1125724.3.peg.525"/>
<protein>
    <submittedName>
        <fullName evidence="1">Uncharacterized protein</fullName>
    </submittedName>
</protein>
<organism evidence="1 2">
    <name type="scientific">Rothia aeria F0474</name>
    <dbReference type="NCBI Taxonomy" id="1125724"/>
    <lineage>
        <taxon>Bacteria</taxon>
        <taxon>Bacillati</taxon>
        <taxon>Actinomycetota</taxon>
        <taxon>Actinomycetes</taxon>
        <taxon>Micrococcales</taxon>
        <taxon>Micrococcaceae</taxon>
        <taxon>Rothia</taxon>
    </lineage>
</organism>
<gene>
    <name evidence="1" type="ORF">HMPREF1324_1522</name>
</gene>